<dbReference type="CDD" id="cd05466">
    <property type="entry name" value="PBP2_LTTR_substrate"/>
    <property type="match status" value="1"/>
</dbReference>
<proteinExistence type="inferred from homology"/>
<dbReference type="PRINTS" id="PR00039">
    <property type="entry name" value="HTHLYSR"/>
</dbReference>
<dbReference type="InterPro" id="IPR036388">
    <property type="entry name" value="WH-like_DNA-bd_sf"/>
</dbReference>
<dbReference type="Pfam" id="PF03466">
    <property type="entry name" value="LysR_substrate"/>
    <property type="match status" value="1"/>
</dbReference>
<evidence type="ECO:0000313" key="6">
    <source>
        <dbReference type="EMBL" id="PDT44037.1"/>
    </source>
</evidence>
<keyword evidence="2" id="KW-0805">Transcription regulation</keyword>
<dbReference type="InterPro" id="IPR036390">
    <property type="entry name" value="WH_DNA-bd_sf"/>
</dbReference>
<gene>
    <name evidence="6" type="ORF">CO661_31565</name>
</gene>
<evidence type="ECO:0000256" key="4">
    <source>
        <dbReference type="ARBA" id="ARBA00023163"/>
    </source>
</evidence>
<dbReference type="SUPFAM" id="SSF46785">
    <property type="entry name" value="Winged helix' DNA-binding domain"/>
    <property type="match status" value="1"/>
</dbReference>
<feature type="domain" description="HTH lysR-type" evidence="5">
    <location>
        <begin position="2"/>
        <end position="59"/>
    </location>
</feature>
<evidence type="ECO:0000256" key="1">
    <source>
        <dbReference type="ARBA" id="ARBA00009437"/>
    </source>
</evidence>
<dbReference type="AlphaFoldDB" id="A0A2A6LP08"/>
<dbReference type="RefSeq" id="WP_014329425.1">
    <property type="nucleotide sequence ID" value="NZ_JBGBZV010000002.1"/>
</dbReference>
<comment type="similarity">
    <text evidence="1">Belongs to the LysR transcriptional regulatory family.</text>
</comment>
<evidence type="ECO:0000259" key="5">
    <source>
        <dbReference type="PROSITE" id="PS50931"/>
    </source>
</evidence>
<dbReference type="GO" id="GO:0000976">
    <property type="term" value="F:transcription cis-regulatory region binding"/>
    <property type="evidence" value="ECO:0007669"/>
    <property type="project" value="TreeGrafter"/>
</dbReference>
<dbReference type="PANTHER" id="PTHR30126:SF77">
    <property type="entry name" value="TRANSCRIPTIONAL REGULATORY PROTEIN"/>
    <property type="match status" value="1"/>
</dbReference>
<sequence>MITLKQLEALYWIGQLGTFERAASKLNTTQSAVSKRIQELELVTRVPLFDRGQRNARMTEKGEQLLILAEEMLALQQRVVTLSQRDEMPVRQLRLGITELTALTWLPRFITDLRASYPKLAIETEVDMSRNLYDRLQEDKLDVIIIPEAFSDPHVTAVHLARSRNVWMGSPKLVSTRRTLSIEELTEYTILTQGNRSGSGLWVGKWLKSEAAIVRRHISSDSLIALLGMTVAGLGVTYLPLQCFEPLVAEGKLVIIPTDPELPDIPYVAMYRNDRPSAFTTNVAELARTACDFSRQLQS</sequence>
<reference evidence="6 7" key="1">
    <citation type="submission" date="2017-09" db="EMBL/GenBank/DDBJ databases">
        <title>Comparative genomics of rhizobia isolated from Phaseolus vulgaris in China.</title>
        <authorList>
            <person name="Tong W."/>
        </authorList>
    </citation>
    <scope>NUCLEOTIDE SEQUENCE [LARGE SCALE GENOMIC DNA]</scope>
    <source>
        <strain evidence="6 7">PCH1</strain>
    </source>
</reference>
<dbReference type="Gene3D" id="1.10.10.10">
    <property type="entry name" value="Winged helix-like DNA-binding domain superfamily/Winged helix DNA-binding domain"/>
    <property type="match status" value="1"/>
</dbReference>
<dbReference type="Gene3D" id="3.40.190.10">
    <property type="entry name" value="Periplasmic binding protein-like II"/>
    <property type="match status" value="2"/>
</dbReference>
<dbReference type="SUPFAM" id="SSF53850">
    <property type="entry name" value="Periplasmic binding protein-like II"/>
    <property type="match status" value="1"/>
</dbReference>
<dbReference type="InterPro" id="IPR005119">
    <property type="entry name" value="LysR_subst-bd"/>
</dbReference>
<organism evidence="6 7">
    <name type="scientific">Rhizobium fredii</name>
    <name type="common">Sinorhizobium fredii</name>
    <dbReference type="NCBI Taxonomy" id="380"/>
    <lineage>
        <taxon>Bacteria</taxon>
        <taxon>Pseudomonadati</taxon>
        <taxon>Pseudomonadota</taxon>
        <taxon>Alphaproteobacteria</taxon>
        <taxon>Hyphomicrobiales</taxon>
        <taxon>Rhizobiaceae</taxon>
        <taxon>Sinorhizobium/Ensifer group</taxon>
        <taxon>Sinorhizobium</taxon>
    </lineage>
</organism>
<dbReference type="GO" id="GO:0003700">
    <property type="term" value="F:DNA-binding transcription factor activity"/>
    <property type="evidence" value="ECO:0007669"/>
    <property type="project" value="InterPro"/>
</dbReference>
<dbReference type="PROSITE" id="PS50931">
    <property type="entry name" value="HTH_LYSR"/>
    <property type="match status" value="1"/>
</dbReference>
<protein>
    <submittedName>
        <fullName evidence="6">LysR family transcriptional regulator</fullName>
    </submittedName>
</protein>
<keyword evidence="4" id="KW-0804">Transcription</keyword>
<comment type="caution">
    <text evidence="6">The sequence shown here is derived from an EMBL/GenBank/DDBJ whole genome shotgun (WGS) entry which is preliminary data.</text>
</comment>
<evidence type="ECO:0000256" key="3">
    <source>
        <dbReference type="ARBA" id="ARBA00023125"/>
    </source>
</evidence>
<evidence type="ECO:0000313" key="7">
    <source>
        <dbReference type="Proteomes" id="UP000220353"/>
    </source>
</evidence>
<accession>A0A2A6LP08</accession>
<dbReference type="Pfam" id="PF00126">
    <property type="entry name" value="HTH_1"/>
    <property type="match status" value="1"/>
</dbReference>
<dbReference type="Proteomes" id="UP000220353">
    <property type="component" value="Unassembled WGS sequence"/>
</dbReference>
<evidence type="ECO:0000256" key="2">
    <source>
        <dbReference type="ARBA" id="ARBA00023015"/>
    </source>
</evidence>
<keyword evidence="3" id="KW-0238">DNA-binding</keyword>
<dbReference type="InterPro" id="IPR000847">
    <property type="entry name" value="LysR_HTH_N"/>
</dbReference>
<name>A0A2A6LP08_RHIFR</name>
<dbReference type="PANTHER" id="PTHR30126">
    <property type="entry name" value="HTH-TYPE TRANSCRIPTIONAL REGULATOR"/>
    <property type="match status" value="1"/>
</dbReference>
<dbReference type="EMBL" id="NWTC01000045">
    <property type="protein sequence ID" value="PDT44037.1"/>
    <property type="molecule type" value="Genomic_DNA"/>
</dbReference>